<keyword evidence="1" id="KW-1133">Transmembrane helix</keyword>
<keyword evidence="1" id="KW-0812">Transmembrane</keyword>
<feature type="transmembrane region" description="Helical" evidence="1">
    <location>
        <begin position="76"/>
        <end position="93"/>
    </location>
</feature>
<accession>A0A494XRA6</accession>
<proteinExistence type="predicted"/>
<evidence type="ECO:0000313" key="2">
    <source>
        <dbReference type="EMBL" id="RKP53138.1"/>
    </source>
</evidence>
<dbReference type="Proteomes" id="UP000282076">
    <property type="component" value="Unassembled WGS sequence"/>
</dbReference>
<reference evidence="2 3" key="1">
    <citation type="submission" date="2018-10" db="EMBL/GenBank/DDBJ databases">
        <title>Cohnella sp. M2MS4P-1, whole genome shotgun sequence.</title>
        <authorList>
            <person name="Tuo L."/>
        </authorList>
    </citation>
    <scope>NUCLEOTIDE SEQUENCE [LARGE SCALE GENOMIC DNA]</scope>
    <source>
        <strain evidence="2 3">M2MS4P-1</strain>
    </source>
</reference>
<evidence type="ECO:0000313" key="3">
    <source>
        <dbReference type="Proteomes" id="UP000282076"/>
    </source>
</evidence>
<dbReference type="EMBL" id="RBZM01000006">
    <property type="protein sequence ID" value="RKP53138.1"/>
    <property type="molecule type" value="Genomic_DNA"/>
</dbReference>
<name>A0A494XRA6_9BACL</name>
<feature type="transmembrane region" description="Helical" evidence="1">
    <location>
        <begin position="105"/>
        <end position="123"/>
    </location>
</feature>
<keyword evidence="1" id="KW-0472">Membrane</keyword>
<comment type="caution">
    <text evidence="2">The sequence shown here is derived from an EMBL/GenBank/DDBJ whole genome shotgun (WGS) entry which is preliminary data.</text>
</comment>
<dbReference type="OrthoDB" id="9803232at2"/>
<gene>
    <name evidence="2" type="ORF">D7Z26_15530</name>
</gene>
<dbReference type="RefSeq" id="WP_120977882.1">
    <property type="nucleotide sequence ID" value="NZ_RBZM01000006.1"/>
</dbReference>
<evidence type="ECO:0000256" key="1">
    <source>
        <dbReference type="SAM" id="Phobius"/>
    </source>
</evidence>
<feature type="transmembrane region" description="Helical" evidence="1">
    <location>
        <begin position="45"/>
        <end position="64"/>
    </location>
</feature>
<keyword evidence="3" id="KW-1185">Reference proteome</keyword>
<dbReference type="AlphaFoldDB" id="A0A494XRA6"/>
<protein>
    <submittedName>
        <fullName evidence="2">Uncharacterized protein</fullName>
    </submittedName>
</protein>
<sequence>MTTALIGSVSFLAVAILYILLAMGLPYGDFAMGGKHKVMPKQLRVACAISVLIQLIAILFILQAGNVISIDALKTIAKGVCYFFAVYLIVNTIMNALSKSKKEKLVMTPLSFLTAICFLITAMNS</sequence>
<organism evidence="2 3">
    <name type="scientific">Cohnella endophytica</name>
    <dbReference type="NCBI Taxonomy" id="2419778"/>
    <lineage>
        <taxon>Bacteria</taxon>
        <taxon>Bacillati</taxon>
        <taxon>Bacillota</taxon>
        <taxon>Bacilli</taxon>
        <taxon>Bacillales</taxon>
        <taxon>Paenibacillaceae</taxon>
        <taxon>Cohnella</taxon>
    </lineage>
</organism>
<feature type="transmembrane region" description="Helical" evidence="1">
    <location>
        <begin position="6"/>
        <end position="25"/>
    </location>
</feature>